<dbReference type="OrthoDB" id="766527at2"/>
<proteinExistence type="predicted"/>
<organism evidence="1 2">
    <name type="scientific">Pedobacter chinensis</name>
    <dbReference type="NCBI Taxonomy" id="2282421"/>
    <lineage>
        <taxon>Bacteria</taxon>
        <taxon>Pseudomonadati</taxon>
        <taxon>Bacteroidota</taxon>
        <taxon>Sphingobacteriia</taxon>
        <taxon>Sphingobacteriales</taxon>
        <taxon>Sphingobacteriaceae</taxon>
        <taxon>Pedobacter</taxon>
    </lineage>
</organism>
<comment type="caution">
    <text evidence="1">The sequence shown here is derived from an EMBL/GenBank/DDBJ whole genome shotgun (WGS) entry which is preliminary data.</text>
</comment>
<sequence length="289" mass="34478">MTFKEKPEELDKYRHIIIVTLDYLIENYTGFLVFDDYDAGKEYYLQEKNQVEKYYEQRRLDRIKSKLAKLTQNLYFRRDINYQNHIKEQTGYSIDLYDDLHLKINQIIQKGKISDADEFRDVHFMNQIREKEANKSFDTNHLNDLIDKYKEDIFSQTGHFRIDFQKELTEDDVVEKKIFMVNNKQLTEEAYDKLRKDQGLLYKVNSPNRKNWIELQSNGKNECALTYIVIGVDGGSGSIYCVKGENLPIKAYWIDDSTILIETKKYETLNRYQKVSTKNTVINIKYIDN</sequence>
<gene>
    <name evidence="1" type="ORF">DU508_21980</name>
</gene>
<name>A0A369PQ27_9SPHI</name>
<dbReference type="RefSeq" id="WP_115404818.1">
    <property type="nucleotide sequence ID" value="NZ_QPKV01000014.1"/>
</dbReference>
<protein>
    <submittedName>
        <fullName evidence="1">Uncharacterized protein</fullName>
    </submittedName>
</protein>
<dbReference type="EMBL" id="QPKV01000014">
    <property type="protein sequence ID" value="RDC54392.1"/>
    <property type="molecule type" value="Genomic_DNA"/>
</dbReference>
<dbReference type="AlphaFoldDB" id="A0A369PQ27"/>
<accession>A0A369PQ27</accession>
<reference evidence="1 2" key="1">
    <citation type="submission" date="2018-07" db="EMBL/GenBank/DDBJ databases">
        <title>Pedobacter sp. nov., isolated from soil.</title>
        <authorList>
            <person name="Zhou L.Y."/>
            <person name="Du Z.J."/>
        </authorList>
    </citation>
    <scope>NUCLEOTIDE SEQUENCE [LARGE SCALE GENOMIC DNA]</scope>
    <source>
        <strain evidence="1 2">JDX94</strain>
    </source>
</reference>
<dbReference type="Proteomes" id="UP000253961">
    <property type="component" value="Unassembled WGS sequence"/>
</dbReference>
<keyword evidence="2" id="KW-1185">Reference proteome</keyword>
<evidence type="ECO:0000313" key="1">
    <source>
        <dbReference type="EMBL" id="RDC54392.1"/>
    </source>
</evidence>
<evidence type="ECO:0000313" key="2">
    <source>
        <dbReference type="Proteomes" id="UP000253961"/>
    </source>
</evidence>